<keyword evidence="1" id="KW-0812">Transmembrane</keyword>
<gene>
    <name evidence="2" type="ORF">CGC58_08275</name>
</gene>
<dbReference type="OrthoDB" id="1151515at2"/>
<feature type="transmembrane region" description="Helical" evidence="1">
    <location>
        <begin position="7"/>
        <end position="26"/>
    </location>
</feature>
<proteinExistence type="predicted"/>
<protein>
    <submittedName>
        <fullName evidence="2">Uncharacterized protein</fullName>
    </submittedName>
</protein>
<dbReference type="RefSeq" id="WP_095896295.1">
    <property type="nucleotide sequence ID" value="NZ_BOPK01000011.1"/>
</dbReference>
<dbReference type="Proteomes" id="UP000217348">
    <property type="component" value="Chromosome"/>
</dbReference>
<evidence type="ECO:0000313" key="2">
    <source>
        <dbReference type="EMBL" id="ATA89723.1"/>
    </source>
</evidence>
<accession>A0A250FXD1</accession>
<dbReference type="AlphaFoldDB" id="A0A250FXD1"/>
<keyword evidence="1" id="KW-1133">Transmembrane helix</keyword>
<organism evidence="2 3">
    <name type="scientific">Capnocytophaga stomatis</name>
    <dbReference type="NCBI Taxonomy" id="1848904"/>
    <lineage>
        <taxon>Bacteria</taxon>
        <taxon>Pseudomonadati</taxon>
        <taxon>Bacteroidota</taxon>
        <taxon>Flavobacteriia</taxon>
        <taxon>Flavobacteriales</taxon>
        <taxon>Flavobacteriaceae</taxon>
        <taxon>Capnocytophaga</taxon>
    </lineage>
</organism>
<dbReference type="KEGG" id="csto:CGC58_08275"/>
<reference evidence="3" key="1">
    <citation type="submission" date="2017-06" db="EMBL/GenBank/DDBJ databases">
        <title>Capnocytophaga spp. assemblies.</title>
        <authorList>
            <person name="Gulvik C.A."/>
        </authorList>
    </citation>
    <scope>NUCLEOTIDE SEQUENCE [LARGE SCALE GENOMIC DNA]</scope>
    <source>
        <strain evidence="3">H2177</strain>
    </source>
</reference>
<sequence length="247" mass="29006">MKTSNKLLLLAFSIIVIFPIIEFFIIKSMKETKIPSVKYRWEYVKDSLEIKKLPDFKHLKIIGEEEMLDAIGEILFVYKDSSYAFVDYSLNRESMLFTSNNDTLTLKLDKNIGGNCNYLHFICIHSPILESVSLQNVKFRVNTLSKHRNKTIATFNLNKSRIYFDDDDYKDDYYKYFQLKNEMSYQKIILKGIDSEFILNEMRSDTIKVDIKGNSSFSSRAIYNDISGNVSRETKIYYNNDNNINIE</sequence>
<dbReference type="EMBL" id="CP022387">
    <property type="protein sequence ID" value="ATA89723.1"/>
    <property type="molecule type" value="Genomic_DNA"/>
</dbReference>
<evidence type="ECO:0000256" key="1">
    <source>
        <dbReference type="SAM" id="Phobius"/>
    </source>
</evidence>
<keyword evidence="1" id="KW-0472">Membrane</keyword>
<name>A0A250FXD1_9FLAO</name>
<evidence type="ECO:0000313" key="3">
    <source>
        <dbReference type="Proteomes" id="UP000217348"/>
    </source>
</evidence>